<dbReference type="PANTHER" id="PTHR45916">
    <property type="entry name" value="STRUCTURAL MAINTENANCE OF CHROMOSOMES PROTEIN 5"/>
    <property type="match status" value="1"/>
</dbReference>
<feature type="coiled-coil region" evidence="10">
    <location>
        <begin position="406"/>
        <end position="440"/>
    </location>
</feature>
<dbReference type="PANTHER" id="PTHR45916:SF1">
    <property type="entry name" value="STRUCTURAL MAINTENANCE OF CHROMOSOMES PROTEIN 5"/>
    <property type="match status" value="1"/>
</dbReference>
<organism evidence="13 14">
    <name type="scientific">Podospora australis</name>
    <dbReference type="NCBI Taxonomy" id="1536484"/>
    <lineage>
        <taxon>Eukaryota</taxon>
        <taxon>Fungi</taxon>
        <taxon>Dikarya</taxon>
        <taxon>Ascomycota</taxon>
        <taxon>Pezizomycotina</taxon>
        <taxon>Sordariomycetes</taxon>
        <taxon>Sordariomycetidae</taxon>
        <taxon>Sordariales</taxon>
        <taxon>Podosporaceae</taxon>
        <taxon>Podospora</taxon>
    </lineage>
</organism>
<dbReference type="GO" id="GO:0003697">
    <property type="term" value="F:single-stranded DNA binding"/>
    <property type="evidence" value="ECO:0007669"/>
    <property type="project" value="TreeGrafter"/>
</dbReference>
<sequence length="1066" mass="121153">MPRRREGQPSRRTMQDDDEESSSQEDDHTSRHRTGPSGAAHGSAGSEFPPGAIVRVKLRNFVTYSEAEFFLGPNLNMVIGPNGTGKSSLVCAICLGLGYSSNVLGRASAFGEFVKYGSDEAEIEVELQRKPEDAENYIVGLCIRKEDNGRKFTINRQRSTHKEVQKLMRSLRIQIDNLCQFLPQDKVAEFAGLGAVELLEKTLLAAAPEEMIEWHAQLKENFRARKDAEVSTEKTREEVQKMEARQQVLQADVDKLRERKAIQQELERLEELRVILGYKEARAQYVKAKKDHSNARRSLKRLQDEVAPSLQAVNRKQEYRDLVKAAAEARRRQLRAAESAADEALNGVEAAHARATATEADIEAEIARFTCGKKKRGTVLKAITDLKAKHQQKPREFKAGDWNTKSREIKHHLREKQDEAEKVKAEIDTIKKRGAELKEEVTRIRSQVDKLDTLEGQLASQLQRINADAAQGWDWVRDHQDQFEKQVFGPPLLNCSLNNKGYSDLVQSLLGQADFICFTVQTKNDHKKLSHQLYREMSLSAHIRTSETPLDAFKPLVPKEQLGALGFDGYALDYLEGPAPVLAMLCNEKKLHASPVALGELTDEQDARAQSQGITNYAAGKTRAQITRRREYEGAVSTKVVKVQKGRFWSDEPVDGGEREELVRKSHERAAEFAAIKESKEQLQHAWTQWCGIPDEIERQQVNLQKCTEALRATKERKLELVKIHEQAQIEFAKAVLQHASSIGRIRKTRLALLEAEVILLEAESDVDVLKEKSAEVTRRLDEEKKALAEFQKKETEARKAAMEAKEELEEKVLNGDEAEVAQKMELAQGQTLENIRASIQAEEMKLDLVHASNPQALEEYERYAAKIAKEKSAQQSKENRLAEINANIQEIRARWEPQLDALVSRINDAFSYNFEQISCAGEVGVHKDEEFEKWAISIKVKFRSNETLQRLDQHRQSGGERAVSTIFYLMALQSMAQAPFRVVDEINQGMDPRNERMVHERMVEVACREHTSQYFLITPKLLPGLRYDERMRVHTIVSGEHVDKTGTQKMNFARFLKIQKELKGY</sequence>
<evidence type="ECO:0000256" key="6">
    <source>
        <dbReference type="ARBA" id="ARBA00022741"/>
    </source>
</evidence>
<protein>
    <recommendedName>
        <fullName evidence="4">Structural maintenance of chromosomes protein 5</fullName>
    </recommendedName>
</protein>
<reference evidence="13" key="1">
    <citation type="journal article" date="2023" name="Mol. Phylogenet. Evol.">
        <title>Genome-scale phylogeny and comparative genomics of the fungal order Sordariales.</title>
        <authorList>
            <person name="Hensen N."/>
            <person name="Bonometti L."/>
            <person name="Westerberg I."/>
            <person name="Brannstrom I.O."/>
            <person name="Guillou S."/>
            <person name="Cros-Aarteil S."/>
            <person name="Calhoun S."/>
            <person name="Haridas S."/>
            <person name="Kuo A."/>
            <person name="Mondo S."/>
            <person name="Pangilinan J."/>
            <person name="Riley R."/>
            <person name="LaButti K."/>
            <person name="Andreopoulos B."/>
            <person name="Lipzen A."/>
            <person name="Chen C."/>
            <person name="Yan M."/>
            <person name="Daum C."/>
            <person name="Ng V."/>
            <person name="Clum A."/>
            <person name="Steindorff A."/>
            <person name="Ohm R.A."/>
            <person name="Martin F."/>
            <person name="Silar P."/>
            <person name="Natvig D.O."/>
            <person name="Lalanne C."/>
            <person name="Gautier V."/>
            <person name="Ament-Velasquez S.L."/>
            <person name="Kruys A."/>
            <person name="Hutchinson M.I."/>
            <person name="Powell A.J."/>
            <person name="Barry K."/>
            <person name="Miller A.N."/>
            <person name="Grigoriev I.V."/>
            <person name="Debuchy R."/>
            <person name="Gladieux P."/>
            <person name="Hiltunen Thoren M."/>
            <person name="Johannesson H."/>
        </authorList>
    </citation>
    <scope>NUCLEOTIDE SEQUENCE</scope>
    <source>
        <strain evidence="13">PSN309</strain>
    </source>
</reference>
<evidence type="ECO:0000256" key="11">
    <source>
        <dbReference type="SAM" id="MobiDB-lite"/>
    </source>
</evidence>
<feature type="compositionally biased region" description="Low complexity" evidence="11">
    <location>
        <begin position="37"/>
        <end position="46"/>
    </location>
</feature>
<feature type="compositionally biased region" description="Basic and acidic residues" evidence="11">
    <location>
        <begin position="1"/>
        <end position="15"/>
    </location>
</feature>
<gene>
    <name evidence="13" type="ORF">QBC35DRAFT_435217</name>
</gene>
<evidence type="ECO:0000256" key="2">
    <source>
        <dbReference type="ARBA" id="ARBA00004286"/>
    </source>
</evidence>
<dbReference type="GO" id="GO:0005634">
    <property type="term" value="C:nucleus"/>
    <property type="evidence" value="ECO:0007669"/>
    <property type="project" value="UniProtKB-SubCell"/>
</dbReference>
<dbReference type="Pfam" id="PF13476">
    <property type="entry name" value="AAA_23"/>
    <property type="match status" value="1"/>
</dbReference>
<dbReference type="Gene3D" id="3.40.50.300">
    <property type="entry name" value="P-loop containing nucleotide triphosphate hydrolases"/>
    <property type="match status" value="2"/>
</dbReference>
<evidence type="ECO:0000313" key="14">
    <source>
        <dbReference type="Proteomes" id="UP001302126"/>
    </source>
</evidence>
<dbReference type="FunFam" id="3.40.50.300:FF:001301">
    <property type="entry name" value="Structural maintenance of chromosomes 5"/>
    <property type="match status" value="1"/>
</dbReference>
<dbReference type="InterPro" id="IPR027417">
    <property type="entry name" value="P-loop_NTPase"/>
</dbReference>
<accession>A0AAN7AG20</accession>
<dbReference type="SUPFAM" id="SSF52540">
    <property type="entry name" value="P-loop containing nucleoside triphosphate hydrolases"/>
    <property type="match status" value="2"/>
</dbReference>
<evidence type="ECO:0000256" key="10">
    <source>
        <dbReference type="SAM" id="Coils"/>
    </source>
</evidence>
<feature type="region of interest" description="Disordered" evidence="11">
    <location>
        <begin position="1"/>
        <end position="46"/>
    </location>
</feature>
<evidence type="ECO:0000313" key="13">
    <source>
        <dbReference type="EMBL" id="KAK4187281.1"/>
    </source>
</evidence>
<keyword evidence="6" id="KW-0547">Nucleotide-binding</keyword>
<keyword evidence="7" id="KW-0067">ATP-binding</keyword>
<comment type="similarity">
    <text evidence="3">Belongs to the SMC family. SMC5 subfamily.</text>
</comment>
<keyword evidence="5" id="KW-0158">Chromosome</keyword>
<keyword evidence="14" id="KW-1185">Reference proteome</keyword>
<evidence type="ECO:0000256" key="1">
    <source>
        <dbReference type="ARBA" id="ARBA00004123"/>
    </source>
</evidence>
<evidence type="ECO:0000256" key="4">
    <source>
        <dbReference type="ARBA" id="ARBA00018687"/>
    </source>
</evidence>
<evidence type="ECO:0000256" key="7">
    <source>
        <dbReference type="ARBA" id="ARBA00022840"/>
    </source>
</evidence>
<dbReference type="GO" id="GO:0005524">
    <property type="term" value="F:ATP binding"/>
    <property type="evidence" value="ECO:0007669"/>
    <property type="project" value="UniProtKB-KW"/>
</dbReference>
<dbReference type="AlphaFoldDB" id="A0AAN7AG20"/>
<evidence type="ECO:0000256" key="8">
    <source>
        <dbReference type="ARBA" id="ARBA00023054"/>
    </source>
</evidence>
<feature type="coiled-coil region" evidence="10">
    <location>
        <begin position="225"/>
        <end position="305"/>
    </location>
</feature>
<dbReference type="Proteomes" id="UP001302126">
    <property type="component" value="Unassembled WGS sequence"/>
</dbReference>
<evidence type="ECO:0000259" key="12">
    <source>
        <dbReference type="Pfam" id="PF13476"/>
    </source>
</evidence>
<name>A0AAN7AG20_9PEZI</name>
<comment type="caution">
    <text evidence="13">The sequence shown here is derived from an EMBL/GenBank/DDBJ whole genome shotgun (WGS) entry which is preliminary data.</text>
</comment>
<dbReference type="EMBL" id="MU864405">
    <property type="protein sequence ID" value="KAK4187281.1"/>
    <property type="molecule type" value="Genomic_DNA"/>
</dbReference>
<dbReference type="GO" id="GO:0016887">
    <property type="term" value="F:ATP hydrolysis activity"/>
    <property type="evidence" value="ECO:0007669"/>
    <property type="project" value="InterPro"/>
</dbReference>
<proteinExistence type="inferred from homology"/>
<dbReference type="GO" id="GO:0030915">
    <property type="term" value="C:Smc5-Smc6 complex"/>
    <property type="evidence" value="ECO:0007669"/>
    <property type="project" value="TreeGrafter"/>
</dbReference>
<feature type="coiled-coil region" evidence="10">
    <location>
        <begin position="753"/>
        <end position="812"/>
    </location>
</feature>
<evidence type="ECO:0000256" key="5">
    <source>
        <dbReference type="ARBA" id="ARBA00022454"/>
    </source>
</evidence>
<comment type="subcellular location">
    <subcellularLocation>
        <location evidence="2">Chromosome</location>
    </subcellularLocation>
    <subcellularLocation>
        <location evidence="1">Nucleus</location>
    </subcellularLocation>
</comment>
<feature type="coiled-coil region" evidence="10">
    <location>
        <begin position="868"/>
        <end position="895"/>
    </location>
</feature>
<keyword evidence="8 10" id="KW-0175">Coiled coil</keyword>
<feature type="domain" description="Rad50/SbcC-type AAA" evidence="12">
    <location>
        <begin position="55"/>
        <end position="271"/>
    </location>
</feature>
<evidence type="ECO:0000256" key="3">
    <source>
        <dbReference type="ARBA" id="ARBA00010171"/>
    </source>
</evidence>
<keyword evidence="9" id="KW-0539">Nucleus</keyword>
<evidence type="ECO:0000256" key="9">
    <source>
        <dbReference type="ARBA" id="ARBA00023242"/>
    </source>
</evidence>
<dbReference type="GO" id="GO:0000724">
    <property type="term" value="P:double-strand break repair via homologous recombination"/>
    <property type="evidence" value="ECO:0007669"/>
    <property type="project" value="TreeGrafter"/>
</dbReference>
<dbReference type="InterPro" id="IPR038729">
    <property type="entry name" value="Rad50/SbcC_AAA"/>
</dbReference>
<reference evidence="13" key="2">
    <citation type="submission" date="2023-05" db="EMBL/GenBank/DDBJ databases">
        <authorList>
            <consortium name="Lawrence Berkeley National Laboratory"/>
            <person name="Steindorff A."/>
            <person name="Hensen N."/>
            <person name="Bonometti L."/>
            <person name="Westerberg I."/>
            <person name="Brannstrom I.O."/>
            <person name="Guillou S."/>
            <person name="Cros-Aarteil S."/>
            <person name="Calhoun S."/>
            <person name="Haridas S."/>
            <person name="Kuo A."/>
            <person name="Mondo S."/>
            <person name="Pangilinan J."/>
            <person name="Riley R."/>
            <person name="Labutti K."/>
            <person name="Andreopoulos B."/>
            <person name="Lipzen A."/>
            <person name="Chen C."/>
            <person name="Yanf M."/>
            <person name="Daum C."/>
            <person name="Ng V."/>
            <person name="Clum A."/>
            <person name="Ohm R."/>
            <person name="Martin F."/>
            <person name="Silar P."/>
            <person name="Natvig D."/>
            <person name="Lalanne C."/>
            <person name="Gautier V."/>
            <person name="Ament-Velasquez S.L."/>
            <person name="Kruys A."/>
            <person name="Hutchinson M.I."/>
            <person name="Powell A.J."/>
            <person name="Barry K."/>
            <person name="Miller A.N."/>
            <person name="Grigoriev I.V."/>
            <person name="Debuchy R."/>
            <person name="Gladieux P."/>
            <person name="Thoren M.H."/>
            <person name="Johannesson H."/>
        </authorList>
    </citation>
    <scope>NUCLEOTIDE SEQUENCE</scope>
    <source>
        <strain evidence="13">PSN309</strain>
    </source>
</reference>